<keyword evidence="1" id="KW-0812">Transmembrane</keyword>
<dbReference type="OrthoDB" id="9937379at2"/>
<evidence type="ECO:0000313" key="3">
    <source>
        <dbReference type="Proteomes" id="UP000186074"/>
    </source>
</evidence>
<keyword evidence="1" id="KW-1133">Transmembrane helix</keyword>
<protein>
    <submittedName>
        <fullName evidence="2">Uncharacterized protein</fullName>
    </submittedName>
</protein>
<dbReference type="Proteomes" id="UP000186074">
    <property type="component" value="Chromosome"/>
</dbReference>
<dbReference type="AlphaFoldDB" id="A0A1P8KPR9"/>
<dbReference type="STRING" id="1850254.LPB137_12090"/>
<dbReference type="RefSeq" id="WP_076088415.1">
    <property type="nucleotide sequence ID" value="NZ_CP019070.1"/>
</dbReference>
<gene>
    <name evidence="2" type="ORF">LPB137_12090</name>
</gene>
<evidence type="ECO:0000313" key="2">
    <source>
        <dbReference type="EMBL" id="APW66537.1"/>
    </source>
</evidence>
<feature type="transmembrane region" description="Helical" evidence="1">
    <location>
        <begin position="12"/>
        <end position="36"/>
    </location>
</feature>
<accession>A0A1P8KPR9</accession>
<keyword evidence="3" id="KW-1185">Reference proteome</keyword>
<evidence type="ECO:0000256" key="1">
    <source>
        <dbReference type="SAM" id="Phobius"/>
    </source>
</evidence>
<keyword evidence="1" id="KW-0472">Membrane</keyword>
<sequence>MEKELIETTQVLSPIIIGLITMFSGLTSGLIAIYLGPKIKFKYEDKKRKVEYKIETIKNIRRMLDNTTKIEEIQASSYWGFILENLSEEERKEFFTNAIIISNGQNSTYIHKKGTITQMLTRKEKEWELFN</sequence>
<dbReference type="EMBL" id="CP019070">
    <property type="protein sequence ID" value="APW66537.1"/>
    <property type="molecule type" value="Genomic_DNA"/>
</dbReference>
<proteinExistence type="predicted"/>
<dbReference type="KEGG" id="alp:LPB137_12090"/>
<reference evidence="2 3" key="1">
    <citation type="submission" date="2017-01" db="EMBL/GenBank/DDBJ databases">
        <title>Genome sequencing of Arcobacter sp. LPB0137.</title>
        <authorList>
            <person name="Lee G.-W."/>
            <person name="Yi H."/>
        </authorList>
    </citation>
    <scope>NUCLEOTIDE SEQUENCE [LARGE SCALE GENOMIC DNA]</scope>
    <source>
        <strain evidence="2 3">LPB0137</strain>
    </source>
</reference>
<organism evidence="2 3">
    <name type="scientific">Poseidonibacter parvus</name>
    <dbReference type="NCBI Taxonomy" id="1850254"/>
    <lineage>
        <taxon>Bacteria</taxon>
        <taxon>Pseudomonadati</taxon>
        <taxon>Campylobacterota</taxon>
        <taxon>Epsilonproteobacteria</taxon>
        <taxon>Campylobacterales</taxon>
        <taxon>Arcobacteraceae</taxon>
        <taxon>Poseidonibacter</taxon>
    </lineage>
</organism>
<name>A0A1P8KPR9_9BACT</name>